<comment type="subcellular location">
    <subcellularLocation>
        <location evidence="1">Cell membrane</location>
        <topology evidence="1">Multi-pass membrane protein</topology>
    </subcellularLocation>
</comment>
<dbReference type="OrthoDB" id="9776324at2"/>
<feature type="transmembrane region" description="Helical" evidence="10">
    <location>
        <begin position="295"/>
        <end position="319"/>
    </location>
</feature>
<evidence type="ECO:0000256" key="4">
    <source>
        <dbReference type="ARBA" id="ARBA00022475"/>
    </source>
</evidence>
<evidence type="ECO:0000256" key="1">
    <source>
        <dbReference type="ARBA" id="ARBA00004651"/>
    </source>
</evidence>
<dbReference type="EMBL" id="AQHR01000040">
    <property type="protein sequence ID" value="EON78334.1"/>
    <property type="molecule type" value="Genomic_DNA"/>
</dbReference>
<evidence type="ECO:0000256" key="9">
    <source>
        <dbReference type="ARBA" id="ARBA00031636"/>
    </source>
</evidence>
<dbReference type="GO" id="GO:0015297">
    <property type="term" value="F:antiporter activity"/>
    <property type="evidence" value="ECO:0007669"/>
    <property type="project" value="UniProtKB-KW"/>
</dbReference>
<evidence type="ECO:0000256" key="6">
    <source>
        <dbReference type="ARBA" id="ARBA00022989"/>
    </source>
</evidence>
<feature type="transmembrane region" description="Helical" evidence="10">
    <location>
        <begin position="376"/>
        <end position="396"/>
    </location>
</feature>
<proteinExistence type="predicted"/>
<feature type="transmembrane region" description="Helical" evidence="10">
    <location>
        <begin position="435"/>
        <end position="455"/>
    </location>
</feature>
<name>R7ZWF5_9BACT</name>
<dbReference type="InterPro" id="IPR002528">
    <property type="entry name" value="MATE_fam"/>
</dbReference>
<keyword evidence="6 10" id="KW-1133">Transmembrane helix</keyword>
<keyword evidence="8 10" id="KW-0472">Membrane</keyword>
<feature type="transmembrane region" description="Helical" evidence="10">
    <location>
        <begin position="340"/>
        <end position="364"/>
    </location>
</feature>
<dbReference type="RefSeq" id="WP_010853343.1">
    <property type="nucleotide sequence ID" value="NZ_AQHR01000040.1"/>
</dbReference>
<comment type="caution">
    <text evidence="11">The sequence shown here is derived from an EMBL/GenBank/DDBJ whole genome shotgun (WGS) entry which is preliminary data.</text>
</comment>
<feature type="transmembrane region" description="Helical" evidence="10">
    <location>
        <begin position="32"/>
        <end position="57"/>
    </location>
</feature>
<keyword evidence="12" id="KW-1185">Reference proteome</keyword>
<evidence type="ECO:0000256" key="5">
    <source>
        <dbReference type="ARBA" id="ARBA00022692"/>
    </source>
</evidence>
<sequence length="465" mass="50878">MAQRIRLFFTLFRDAIRGQEQDYTRISLKTGIFLLAVPMILEMLMESLFAVVDIFFVGKLGEHAMATVGLTEAMLTIVYSVGVGVSMAGTALVARRFGERDYHRAGTVSFQLLLVGLVSSAAMGIAGFIYAEELLILMGAEPELISSGAGFTRIIMAGNMAILLLFLINGIFRGAGQPHLAMRALWISNGLNIVLDPLFIFGWGDFDGWGLEGAAWATTLGRSVGVVYQLYHLLNGKHRLVIVRSNLKVRWKTLKHISKISIGGMGQFLVDGAAWIVLTRLAADFGSATVAGYTVAFRILIFSLMPAWGLSAAASTLVGQSLGAGKYFRAELSAYYTARYNLIFLGLVTGLYLVFADTIVGWFTDIPEVVHVASRGLKITVLGYVFFAVGMVMIQAFNGAGDTKTPAYINIVVFWLLEIPLAYIAARYAGWGPDGIFIVIAFCHSLHALVALWFFRKGYWKKTKV</sequence>
<evidence type="ECO:0000256" key="8">
    <source>
        <dbReference type="ARBA" id="ARBA00023136"/>
    </source>
</evidence>
<keyword evidence="2" id="KW-0813">Transport</keyword>
<evidence type="ECO:0000256" key="2">
    <source>
        <dbReference type="ARBA" id="ARBA00022448"/>
    </source>
</evidence>
<organism evidence="11 12">
    <name type="scientific">Lunatimonas lonarensis</name>
    <dbReference type="NCBI Taxonomy" id="1232681"/>
    <lineage>
        <taxon>Bacteria</taxon>
        <taxon>Pseudomonadati</taxon>
        <taxon>Bacteroidota</taxon>
        <taxon>Cytophagia</taxon>
        <taxon>Cytophagales</taxon>
        <taxon>Cyclobacteriaceae</taxon>
    </lineage>
</organism>
<evidence type="ECO:0000256" key="7">
    <source>
        <dbReference type="ARBA" id="ARBA00023065"/>
    </source>
</evidence>
<keyword evidence="4" id="KW-1003">Cell membrane</keyword>
<dbReference type="Proteomes" id="UP000013909">
    <property type="component" value="Unassembled WGS sequence"/>
</dbReference>
<feature type="transmembrane region" description="Helical" evidence="10">
    <location>
        <begin position="408"/>
        <end position="429"/>
    </location>
</feature>
<dbReference type="CDD" id="cd13139">
    <property type="entry name" value="MATE_like_14"/>
    <property type="match status" value="1"/>
</dbReference>
<dbReference type="PIRSF" id="PIRSF006603">
    <property type="entry name" value="DinF"/>
    <property type="match status" value="1"/>
</dbReference>
<gene>
    <name evidence="11" type="ORF">ADIS_1197</name>
</gene>
<dbReference type="AlphaFoldDB" id="R7ZWF5"/>
<dbReference type="PANTHER" id="PTHR43298:SF2">
    <property type="entry name" value="FMN_FAD EXPORTER YEEO-RELATED"/>
    <property type="match status" value="1"/>
</dbReference>
<feature type="transmembrane region" description="Helical" evidence="10">
    <location>
        <begin position="215"/>
        <end position="234"/>
    </location>
</feature>
<feature type="transmembrane region" description="Helical" evidence="10">
    <location>
        <begin position="77"/>
        <end position="98"/>
    </location>
</feature>
<evidence type="ECO:0000313" key="11">
    <source>
        <dbReference type="EMBL" id="EON78334.1"/>
    </source>
</evidence>
<dbReference type="STRING" id="1232681.ADIS_1197"/>
<dbReference type="GO" id="GO:0042910">
    <property type="term" value="F:xenobiotic transmembrane transporter activity"/>
    <property type="evidence" value="ECO:0007669"/>
    <property type="project" value="InterPro"/>
</dbReference>
<keyword evidence="3" id="KW-0050">Antiport</keyword>
<dbReference type="GO" id="GO:0005886">
    <property type="term" value="C:plasma membrane"/>
    <property type="evidence" value="ECO:0007669"/>
    <property type="project" value="UniProtKB-SubCell"/>
</dbReference>
<evidence type="ECO:0000256" key="3">
    <source>
        <dbReference type="ARBA" id="ARBA00022449"/>
    </source>
</evidence>
<evidence type="ECO:0000313" key="12">
    <source>
        <dbReference type="Proteomes" id="UP000013909"/>
    </source>
</evidence>
<feature type="transmembrane region" description="Helical" evidence="10">
    <location>
        <begin position="151"/>
        <end position="172"/>
    </location>
</feature>
<reference evidence="11 12" key="1">
    <citation type="submission" date="2013-02" db="EMBL/GenBank/DDBJ databases">
        <title>A novel strain isolated from Lonar lake, Maharashtra, India.</title>
        <authorList>
            <person name="Singh A."/>
        </authorList>
    </citation>
    <scope>NUCLEOTIDE SEQUENCE [LARGE SCALE GENOMIC DNA]</scope>
    <source>
        <strain evidence="11 12">AK24</strain>
    </source>
</reference>
<evidence type="ECO:0000256" key="10">
    <source>
        <dbReference type="SAM" id="Phobius"/>
    </source>
</evidence>
<dbReference type="PANTHER" id="PTHR43298">
    <property type="entry name" value="MULTIDRUG RESISTANCE PROTEIN NORM-RELATED"/>
    <property type="match status" value="1"/>
</dbReference>
<dbReference type="Pfam" id="PF01554">
    <property type="entry name" value="MatE"/>
    <property type="match status" value="2"/>
</dbReference>
<keyword evidence="5 10" id="KW-0812">Transmembrane</keyword>
<accession>R7ZWF5</accession>
<dbReference type="InterPro" id="IPR050222">
    <property type="entry name" value="MATE_MdtK"/>
</dbReference>
<dbReference type="PATRIC" id="fig|1288963.3.peg.1194"/>
<dbReference type="InterPro" id="IPR048279">
    <property type="entry name" value="MdtK-like"/>
</dbReference>
<feature type="transmembrane region" description="Helical" evidence="10">
    <location>
        <begin position="260"/>
        <end position="283"/>
    </location>
</feature>
<protein>
    <recommendedName>
        <fullName evidence="9">Multidrug-efflux transporter</fullName>
    </recommendedName>
</protein>
<feature type="transmembrane region" description="Helical" evidence="10">
    <location>
        <begin position="184"/>
        <end position="203"/>
    </location>
</feature>
<dbReference type="NCBIfam" id="TIGR00797">
    <property type="entry name" value="matE"/>
    <property type="match status" value="1"/>
</dbReference>
<feature type="transmembrane region" description="Helical" evidence="10">
    <location>
        <begin position="110"/>
        <end position="131"/>
    </location>
</feature>
<keyword evidence="7" id="KW-0406">Ion transport</keyword>
<dbReference type="GO" id="GO:0006811">
    <property type="term" value="P:monoatomic ion transport"/>
    <property type="evidence" value="ECO:0007669"/>
    <property type="project" value="UniProtKB-KW"/>
</dbReference>